<dbReference type="AlphaFoldDB" id="A0A4R4KM38"/>
<keyword evidence="1" id="KW-0255">Endonuclease</keyword>
<reference evidence="1 2" key="1">
    <citation type="submission" date="2019-02" db="EMBL/GenBank/DDBJ databases">
        <title>Arundinibacter roseus gen. nov., sp. nov., a new member of the family Cytophagaceae.</title>
        <authorList>
            <person name="Szuroczki S."/>
            <person name="Khayer B."/>
            <person name="Sproer C."/>
            <person name="Toumi M."/>
            <person name="Szabo A."/>
            <person name="Felfoldi T."/>
            <person name="Schumann P."/>
            <person name="Toth E."/>
        </authorList>
    </citation>
    <scope>NUCLEOTIDE SEQUENCE [LARGE SCALE GENOMIC DNA]</scope>
    <source>
        <strain evidence="1 2">DMA-k-7a</strain>
    </source>
</reference>
<accession>A0A4R4KM38</accession>
<name>A0A4R4KM38_9BACT</name>
<keyword evidence="2" id="KW-1185">Reference proteome</keyword>
<evidence type="ECO:0000313" key="2">
    <source>
        <dbReference type="Proteomes" id="UP000295706"/>
    </source>
</evidence>
<keyword evidence="1" id="KW-0540">Nuclease</keyword>
<comment type="caution">
    <text evidence="1">The sequence shown here is derived from an EMBL/GenBank/DDBJ whole genome shotgun (WGS) entry which is preliminary data.</text>
</comment>
<keyword evidence="1" id="KW-0378">Hydrolase</keyword>
<sequence length="225" mass="25452">MLQKLTKENLIKEAQLFCVEQSKFHHKELYGVTDGKAVGTLIEQKFQSYLKLKYDVTIGSSAKGIDLPSEDIMTDIKVTSNKQPQSSSPFRDAKQKIFGLGYNLLVFVYDKIDDPTSRTSQLNFVSCSFVSKERTADFTTTSILNEMKRVGANESDIIAFLEGIKLPADEIALKQIAEMILTKEILIGYLTISNALQWRLQYARIRDLKNDIPGIDKIISYNKPD</sequence>
<dbReference type="GO" id="GO:0004519">
    <property type="term" value="F:endonuclease activity"/>
    <property type="evidence" value="ECO:0007669"/>
    <property type="project" value="UniProtKB-KW"/>
</dbReference>
<dbReference type="OrthoDB" id="9796209at2"/>
<gene>
    <name evidence="1" type="ORF">EZE20_03910</name>
</gene>
<dbReference type="Proteomes" id="UP000295706">
    <property type="component" value="Unassembled WGS sequence"/>
</dbReference>
<dbReference type="EMBL" id="SMJU01000002">
    <property type="protein sequence ID" value="TDB68076.1"/>
    <property type="molecule type" value="Genomic_DNA"/>
</dbReference>
<organism evidence="1 2">
    <name type="scientific">Arundinibacter roseus</name>
    <dbReference type="NCBI Taxonomy" id="2070510"/>
    <lineage>
        <taxon>Bacteria</taxon>
        <taxon>Pseudomonadati</taxon>
        <taxon>Bacteroidota</taxon>
        <taxon>Cytophagia</taxon>
        <taxon>Cytophagales</taxon>
        <taxon>Spirosomataceae</taxon>
        <taxon>Arundinibacter</taxon>
    </lineage>
</organism>
<protein>
    <submittedName>
        <fullName evidence="1">Restriction endonuclease</fullName>
    </submittedName>
</protein>
<dbReference type="RefSeq" id="WP_132114692.1">
    <property type="nucleotide sequence ID" value="NZ_SMJU01000002.1"/>
</dbReference>
<evidence type="ECO:0000313" key="1">
    <source>
        <dbReference type="EMBL" id="TDB68076.1"/>
    </source>
</evidence>
<proteinExistence type="predicted"/>